<dbReference type="Gene3D" id="3.30.2010.10">
    <property type="entry name" value="Metalloproteases ('zincins'), catalytic domain"/>
    <property type="match status" value="1"/>
</dbReference>
<dbReference type="AlphaFoldDB" id="A0A809RCB5"/>
<dbReference type="GO" id="GO:0016020">
    <property type="term" value="C:membrane"/>
    <property type="evidence" value="ECO:0007669"/>
    <property type="project" value="TreeGrafter"/>
</dbReference>
<sequence>MRNTIRLIPLLIVLLAGCATVTNPVTGQREVTVMDERSEIAEGKKAHEEVLQEYGVYANPRVQAYVNELGQRLAKQSHRRNLEWHFTVLDSPEVNAFALPGGYVYVTRGLLAYMESEADLAGVIGHEIGHVSARHGAQRATRQQTAGLGVLAATLLGAVLEAKGVGGATDIAGTLSQGVAAGYIASYSRDQETQADQLGAEYLARNNYDPKNMIDVIRALKSQEQYAADTARAEGRTPPAGAGWLASHPSNDKRLQDIARFAAQYKGKYGDEGRARFLQAIDGMTFGESREQGVTRSRNFYHEPLGIALTAPPGWRVQNSHEAVLLANGAGDAGLIVQVAPPKAGGTPEDIVRNLQLEQGRTERLTLGGFAAIHFAGVVRNRQGQAQAVEATVAAGPAKRNFLLLYGARDAPALQRARAQLREAEASFRALAPADAAAARPWLLKTVPYPRGGFAELAKRSPLVGNAEAQLRLLNGVYAGGELPAGQPAKIVE</sequence>
<name>A0A809RCB5_9PROT</name>
<reference evidence="9" key="1">
    <citation type="journal article" name="DNA Res.">
        <title>The physiological potential of anammox bacteria as revealed by their core genome structure.</title>
        <authorList>
            <person name="Okubo T."/>
            <person name="Toyoda A."/>
            <person name="Fukuhara K."/>
            <person name="Uchiyama I."/>
            <person name="Harigaya Y."/>
            <person name="Kuroiwa M."/>
            <person name="Suzuki T."/>
            <person name="Murakami Y."/>
            <person name="Suwa Y."/>
            <person name="Takami H."/>
        </authorList>
    </citation>
    <scope>NUCLEOTIDE SEQUENCE</scope>
    <source>
        <strain evidence="9">317325-3</strain>
    </source>
</reference>
<feature type="domain" description="Peptidase M48" evidence="8">
    <location>
        <begin position="61"/>
        <end position="259"/>
    </location>
</feature>
<accession>A0A809RCB5</accession>
<keyword evidence="3" id="KW-0479">Metal-binding</keyword>
<dbReference type="Proteomes" id="UP000662914">
    <property type="component" value="Chromosome"/>
</dbReference>
<evidence type="ECO:0000256" key="6">
    <source>
        <dbReference type="ARBA" id="ARBA00023049"/>
    </source>
</evidence>
<dbReference type="GO" id="GO:0004222">
    <property type="term" value="F:metalloendopeptidase activity"/>
    <property type="evidence" value="ECO:0007669"/>
    <property type="project" value="InterPro"/>
</dbReference>
<keyword evidence="6" id="KW-0482">Metalloprotease</keyword>
<protein>
    <submittedName>
        <fullName evidence="9">Peptidase</fullName>
    </submittedName>
</protein>
<evidence type="ECO:0000256" key="7">
    <source>
        <dbReference type="SAM" id="SignalP"/>
    </source>
</evidence>
<evidence type="ECO:0000256" key="1">
    <source>
        <dbReference type="ARBA" id="ARBA00001947"/>
    </source>
</evidence>
<dbReference type="InterPro" id="IPR001915">
    <property type="entry name" value="Peptidase_M48"/>
</dbReference>
<feature type="signal peptide" evidence="7">
    <location>
        <begin position="1"/>
        <end position="21"/>
    </location>
</feature>
<keyword evidence="4" id="KW-0378">Hydrolase</keyword>
<evidence type="ECO:0000259" key="8">
    <source>
        <dbReference type="Pfam" id="PF01435"/>
    </source>
</evidence>
<evidence type="ECO:0000313" key="9">
    <source>
        <dbReference type="EMBL" id="BBO21995.1"/>
    </source>
</evidence>
<proteinExistence type="predicted"/>
<dbReference type="CDD" id="cd07333">
    <property type="entry name" value="M48C_bepA_like"/>
    <property type="match status" value="1"/>
</dbReference>
<dbReference type="GO" id="GO:0051603">
    <property type="term" value="P:proteolysis involved in protein catabolic process"/>
    <property type="evidence" value="ECO:0007669"/>
    <property type="project" value="TreeGrafter"/>
</dbReference>
<keyword evidence="5" id="KW-0862">Zinc</keyword>
<dbReference type="KEGG" id="ddz:DSYM_26940"/>
<dbReference type="PANTHER" id="PTHR22726">
    <property type="entry name" value="METALLOENDOPEPTIDASE OMA1"/>
    <property type="match status" value="1"/>
</dbReference>
<feature type="chain" id="PRO_5035309599" evidence="7">
    <location>
        <begin position="22"/>
        <end position="493"/>
    </location>
</feature>
<keyword evidence="2" id="KW-0645">Protease</keyword>
<dbReference type="Pfam" id="PF01435">
    <property type="entry name" value="Peptidase_M48"/>
    <property type="match status" value="1"/>
</dbReference>
<dbReference type="EMBL" id="AP021857">
    <property type="protein sequence ID" value="BBO21995.1"/>
    <property type="molecule type" value="Genomic_DNA"/>
</dbReference>
<dbReference type="InterPro" id="IPR051156">
    <property type="entry name" value="Mito/Outer_Membr_Metalloprot"/>
</dbReference>
<evidence type="ECO:0000313" key="10">
    <source>
        <dbReference type="Proteomes" id="UP000662914"/>
    </source>
</evidence>
<comment type="cofactor">
    <cofactor evidence="1">
        <name>Zn(2+)</name>
        <dbReference type="ChEBI" id="CHEBI:29105"/>
    </cofactor>
</comment>
<dbReference type="PROSITE" id="PS51257">
    <property type="entry name" value="PROKAR_LIPOPROTEIN"/>
    <property type="match status" value="1"/>
</dbReference>
<dbReference type="GO" id="GO:0046872">
    <property type="term" value="F:metal ion binding"/>
    <property type="evidence" value="ECO:0007669"/>
    <property type="project" value="UniProtKB-KW"/>
</dbReference>
<evidence type="ECO:0000256" key="5">
    <source>
        <dbReference type="ARBA" id="ARBA00022833"/>
    </source>
</evidence>
<evidence type="ECO:0000256" key="2">
    <source>
        <dbReference type="ARBA" id="ARBA00022670"/>
    </source>
</evidence>
<evidence type="ECO:0000256" key="3">
    <source>
        <dbReference type="ARBA" id="ARBA00022723"/>
    </source>
</evidence>
<dbReference type="PANTHER" id="PTHR22726:SF24">
    <property type="entry name" value="M48 FAMILY METALLOPEPTIDASE"/>
    <property type="match status" value="1"/>
</dbReference>
<evidence type="ECO:0000256" key="4">
    <source>
        <dbReference type="ARBA" id="ARBA00022801"/>
    </source>
</evidence>
<organism evidence="9 10">
    <name type="scientific">Candidatus Desulfobacillus denitrificans</name>
    <dbReference type="NCBI Taxonomy" id="2608985"/>
    <lineage>
        <taxon>Bacteria</taxon>
        <taxon>Pseudomonadati</taxon>
        <taxon>Pseudomonadota</taxon>
        <taxon>Betaproteobacteria</taxon>
        <taxon>Candidatus Desulfobacillus</taxon>
    </lineage>
</organism>
<keyword evidence="7" id="KW-0732">Signal</keyword>
<gene>
    <name evidence="9" type="ORF">DSYM_26940</name>
</gene>